<evidence type="ECO:0000259" key="6">
    <source>
        <dbReference type="Pfam" id="PF14464"/>
    </source>
</evidence>
<organism evidence="7">
    <name type="scientific">marine sediment metagenome</name>
    <dbReference type="NCBI Taxonomy" id="412755"/>
    <lineage>
        <taxon>unclassified sequences</taxon>
        <taxon>metagenomes</taxon>
        <taxon>ecological metagenomes</taxon>
    </lineage>
</organism>
<evidence type="ECO:0000256" key="4">
    <source>
        <dbReference type="ARBA" id="ARBA00022833"/>
    </source>
</evidence>
<feature type="domain" description="JAB" evidence="6">
    <location>
        <begin position="14"/>
        <end position="123"/>
    </location>
</feature>
<dbReference type="SUPFAM" id="SSF102712">
    <property type="entry name" value="JAB1/MPN domain"/>
    <property type="match status" value="1"/>
</dbReference>
<gene>
    <name evidence="7" type="ORF">LCGC14_2001980</name>
</gene>
<dbReference type="AlphaFoldDB" id="A0A0F9F361"/>
<keyword evidence="3" id="KW-0378">Hydrolase</keyword>
<name>A0A0F9F361_9ZZZZ</name>
<evidence type="ECO:0000256" key="5">
    <source>
        <dbReference type="ARBA" id="ARBA00023049"/>
    </source>
</evidence>
<sequence>QTSNWKIVTDQGLMQKLNVFRETKLPDETGGVLLGSFDLERKIVYIVDALPSPPDSEEWPTLYIRGSEGLLSKVEALVKRTHGMLEYIGEWHSHPRGARTGASVDDKKAFTWLTDLMDKDGFPAVTMIVGDHDCISCYVGEIMSKENLLPKAVNHE</sequence>
<dbReference type="InterPro" id="IPR028090">
    <property type="entry name" value="JAB_dom_prok"/>
</dbReference>
<comment type="caution">
    <text evidence="7">The sequence shown here is derived from an EMBL/GenBank/DDBJ whole genome shotgun (WGS) entry which is preliminary data.</text>
</comment>
<dbReference type="GO" id="GO:0008237">
    <property type="term" value="F:metallopeptidase activity"/>
    <property type="evidence" value="ECO:0007669"/>
    <property type="project" value="UniProtKB-KW"/>
</dbReference>
<dbReference type="EMBL" id="LAZR01022772">
    <property type="protein sequence ID" value="KKL80718.1"/>
    <property type="molecule type" value="Genomic_DNA"/>
</dbReference>
<dbReference type="GO" id="GO:0046872">
    <property type="term" value="F:metal ion binding"/>
    <property type="evidence" value="ECO:0007669"/>
    <property type="project" value="UniProtKB-KW"/>
</dbReference>
<accession>A0A0F9F361</accession>
<evidence type="ECO:0000256" key="2">
    <source>
        <dbReference type="ARBA" id="ARBA00022723"/>
    </source>
</evidence>
<keyword evidence="4" id="KW-0862">Zinc</keyword>
<protein>
    <recommendedName>
        <fullName evidence="6">JAB domain-containing protein</fullName>
    </recommendedName>
</protein>
<proteinExistence type="predicted"/>
<evidence type="ECO:0000256" key="1">
    <source>
        <dbReference type="ARBA" id="ARBA00022670"/>
    </source>
</evidence>
<keyword evidence="2" id="KW-0479">Metal-binding</keyword>
<dbReference type="Pfam" id="PF14464">
    <property type="entry name" value="Prok-JAB"/>
    <property type="match status" value="1"/>
</dbReference>
<evidence type="ECO:0000256" key="3">
    <source>
        <dbReference type="ARBA" id="ARBA00022801"/>
    </source>
</evidence>
<reference evidence="7" key="1">
    <citation type="journal article" date="2015" name="Nature">
        <title>Complex archaea that bridge the gap between prokaryotes and eukaryotes.</title>
        <authorList>
            <person name="Spang A."/>
            <person name="Saw J.H."/>
            <person name="Jorgensen S.L."/>
            <person name="Zaremba-Niedzwiedzka K."/>
            <person name="Martijn J."/>
            <person name="Lind A.E."/>
            <person name="van Eijk R."/>
            <person name="Schleper C."/>
            <person name="Guy L."/>
            <person name="Ettema T.J."/>
        </authorList>
    </citation>
    <scope>NUCLEOTIDE SEQUENCE</scope>
</reference>
<evidence type="ECO:0000313" key="7">
    <source>
        <dbReference type="EMBL" id="KKL80718.1"/>
    </source>
</evidence>
<dbReference type="GO" id="GO:0006508">
    <property type="term" value="P:proteolysis"/>
    <property type="evidence" value="ECO:0007669"/>
    <property type="project" value="UniProtKB-KW"/>
</dbReference>
<keyword evidence="5" id="KW-0482">Metalloprotease</keyword>
<keyword evidence="1" id="KW-0645">Protease</keyword>
<dbReference type="Gene3D" id="3.40.140.10">
    <property type="entry name" value="Cytidine Deaminase, domain 2"/>
    <property type="match status" value="1"/>
</dbReference>
<feature type="non-terminal residue" evidence="7">
    <location>
        <position position="1"/>
    </location>
</feature>